<comment type="similarity">
    <text evidence="3">Belongs to the C-glycoside deglycosidase beta subunit family.</text>
</comment>
<evidence type="ECO:0000256" key="3">
    <source>
        <dbReference type="ARBA" id="ARBA00046336"/>
    </source>
</evidence>
<evidence type="ECO:0000256" key="1">
    <source>
        <dbReference type="ARBA" id="ARBA00023239"/>
    </source>
</evidence>
<evidence type="ECO:0000313" key="7">
    <source>
        <dbReference type="Proteomes" id="UP001165263"/>
    </source>
</evidence>
<dbReference type="RefSeq" id="WP_259449337.1">
    <property type="nucleotide sequence ID" value="NZ_CP119520.1"/>
</dbReference>
<evidence type="ECO:0000256" key="2">
    <source>
        <dbReference type="ARBA" id="ARBA00023277"/>
    </source>
</evidence>
<name>A0ABT2BYK1_9BURK</name>
<organism evidence="6 7">
    <name type="scientific">Telluria mixta</name>
    <dbReference type="NCBI Taxonomy" id="34071"/>
    <lineage>
        <taxon>Bacteria</taxon>
        <taxon>Pseudomonadati</taxon>
        <taxon>Pseudomonadota</taxon>
        <taxon>Betaproteobacteria</taxon>
        <taxon>Burkholderiales</taxon>
        <taxon>Oxalobacteraceae</taxon>
        <taxon>Telluria group</taxon>
        <taxon>Telluria</taxon>
    </lineage>
</organism>
<dbReference type="InterPro" id="IPR045959">
    <property type="entry name" value="CGDB"/>
</dbReference>
<dbReference type="Proteomes" id="UP001165263">
    <property type="component" value="Unassembled WGS sequence"/>
</dbReference>
<evidence type="ECO:0000256" key="4">
    <source>
        <dbReference type="ARBA" id="ARBA00047208"/>
    </source>
</evidence>
<gene>
    <name evidence="6" type="ORF">NX786_12835</name>
</gene>
<reference evidence="6" key="1">
    <citation type="submission" date="2022-08" db="EMBL/GenBank/DDBJ databases">
        <title>Reclassification of Massilia species as members of the genera Telluria, Duganella, Pseudoduganella, Mokoshia gen. nov. and Zemynaea gen. nov. using orthogonal and non-orthogonal genome-based approaches.</title>
        <authorList>
            <person name="Bowman J.P."/>
        </authorList>
    </citation>
    <scope>NUCLEOTIDE SEQUENCE</scope>
    <source>
        <strain evidence="6">LMG 11547</strain>
    </source>
</reference>
<sequence length="134" mass="15410">MVEHKFIQSSGFRNVGPEGAREGFEVRIRLPNYRGMRMSLFDGVDVTVDGETFPYEQNLIRLRDQTFNLAELREAADVRWELFEWGTVVVRKPGGLTPGIHRIAVCARVRSPYFPPEFQPSFVRDERLGTIVLP</sequence>
<keyword evidence="1" id="KW-0456">Lyase</keyword>
<dbReference type="Pfam" id="PF19906">
    <property type="entry name" value="CGDB"/>
    <property type="match status" value="1"/>
</dbReference>
<dbReference type="EMBL" id="JANUHC010000004">
    <property type="protein sequence ID" value="MCS0630222.1"/>
    <property type="molecule type" value="Genomic_DNA"/>
</dbReference>
<evidence type="ECO:0000313" key="6">
    <source>
        <dbReference type="EMBL" id="MCS0630222.1"/>
    </source>
</evidence>
<evidence type="ECO:0000259" key="5">
    <source>
        <dbReference type="Pfam" id="PF19906"/>
    </source>
</evidence>
<comment type="caution">
    <text evidence="6">The sequence shown here is derived from an EMBL/GenBank/DDBJ whole genome shotgun (WGS) entry which is preliminary data.</text>
</comment>
<keyword evidence="7" id="KW-1185">Reference proteome</keyword>
<proteinExistence type="inferred from homology"/>
<protein>
    <recommendedName>
        <fullName evidence="4">C-deglycosylation enzyme beta subunit</fullName>
    </recommendedName>
</protein>
<keyword evidence="2" id="KW-0119">Carbohydrate metabolism</keyword>
<feature type="domain" description="C-glycoside deglycosidase beta subunit" evidence="5">
    <location>
        <begin position="3"/>
        <end position="113"/>
    </location>
</feature>
<accession>A0ABT2BYK1</accession>